<protein>
    <submittedName>
        <fullName evidence="1">Uncharacterized protein</fullName>
    </submittedName>
</protein>
<proteinExistence type="predicted"/>
<dbReference type="InterPro" id="IPR022074">
    <property type="entry name" value="DUF3626"/>
</dbReference>
<keyword evidence="2" id="KW-1185">Reference proteome</keyword>
<evidence type="ECO:0000313" key="2">
    <source>
        <dbReference type="Proteomes" id="UP001500467"/>
    </source>
</evidence>
<name>A0ABP4FRP6_9PSEU</name>
<gene>
    <name evidence="1" type="ORF">GCM10009675_04440</name>
</gene>
<organism evidence="1 2">
    <name type="scientific">Prauserella alba</name>
    <dbReference type="NCBI Taxonomy" id="176898"/>
    <lineage>
        <taxon>Bacteria</taxon>
        <taxon>Bacillati</taxon>
        <taxon>Actinomycetota</taxon>
        <taxon>Actinomycetes</taxon>
        <taxon>Pseudonocardiales</taxon>
        <taxon>Pseudonocardiaceae</taxon>
        <taxon>Prauserella</taxon>
    </lineage>
</organism>
<accession>A0ABP4FRP6</accession>
<dbReference type="Proteomes" id="UP001500467">
    <property type="component" value="Unassembled WGS sequence"/>
</dbReference>
<reference evidence="2" key="1">
    <citation type="journal article" date="2019" name="Int. J. Syst. Evol. Microbiol.">
        <title>The Global Catalogue of Microorganisms (GCM) 10K type strain sequencing project: providing services to taxonomists for standard genome sequencing and annotation.</title>
        <authorList>
            <consortium name="The Broad Institute Genomics Platform"/>
            <consortium name="The Broad Institute Genome Sequencing Center for Infectious Disease"/>
            <person name="Wu L."/>
            <person name="Ma J."/>
        </authorList>
    </citation>
    <scope>NUCLEOTIDE SEQUENCE [LARGE SCALE GENOMIC DNA]</scope>
    <source>
        <strain evidence="2">JCM 13022</strain>
    </source>
</reference>
<dbReference type="Pfam" id="PF12294">
    <property type="entry name" value="DUF3626"/>
    <property type="match status" value="1"/>
</dbReference>
<comment type="caution">
    <text evidence="1">The sequence shown here is derived from an EMBL/GenBank/DDBJ whole genome shotgun (WGS) entry which is preliminary data.</text>
</comment>
<dbReference type="EMBL" id="BAAALM010000002">
    <property type="protein sequence ID" value="GAA1192976.1"/>
    <property type="molecule type" value="Genomic_DNA"/>
</dbReference>
<evidence type="ECO:0000313" key="1">
    <source>
        <dbReference type="EMBL" id="GAA1192976.1"/>
    </source>
</evidence>
<sequence>MIRPWVDTVRIARRPAARGEAAGLRFHPDWPHGEQKIIESLAADREPADVGDATLLPSLCHMADESGLDDLDAAVEAHVHGAVRLDLHVDAIVLDPCFARTDVEEAATRTDCRVEFHPGFLAAPDDIDESYREAHIVALAQELGPVLTPNVIGDAARRGEHPRQWIKQVWHCLARFGRRAVGAPPQNTT</sequence>